<evidence type="ECO:0000256" key="1">
    <source>
        <dbReference type="SAM" id="SignalP"/>
    </source>
</evidence>
<gene>
    <name evidence="3" type="ORF">CkaCkLH20_10603</name>
</gene>
<keyword evidence="4" id="KW-1185">Reference proteome</keyword>
<comment type="caution">
    <text evidence="3">The sequence shown here is derived from an EMBL/GenBank/DDBJ whole genome shotgun (WGS) entry which is preliminary data.</text>
</comment>
<dbReference type="InterPro" id="IPR029010">
    <property type="entry name" value="ThuA-like"/>
</dbReference>
<dbReference type="Pfam" id="PF06283">
    <property type="entry name" value="ThuA"/>
    <property type="match status" value="1"/>
</dbReference>
<accession>A0A9P6I0W7</accession>
<feature type="signal peptide" evidence="1">
    <location>
        <begin position="1"/>
        <end position="25"/>
    </location>
</feature>
<dbReference type="RefSeq" id="XP_038741432.1">
    <property type="nucleotide sequence ID" value="XM_038893317.1"/>
</dbReference>
<dbReference type="PANTHER" id="PTHR40469">
    <property type="entry name" value="SECRETED GLYCOSYL HYDROLASE"/>
    <property type="match status" value="1"/>
</dbReference>
<dbReference type="AlphaFoldDB" id="A0A9P6I0W7"/>
<proteinExistence type="predicted"/>
<feature type="domain" description="ThuA-like" evidence="2">
    <location>
        <begin position="44"/>
        <end position="246"/>
    </location>
</feature>
<reference evidence="3" key="2">
    <citation type="submission" date="2020-11" db="EMBL/GenBank/DDBJ databases">
        <title>Whole genome sequencing of Colletotrichum sp.</title>
        <authorList>
            <person name="Li H."/>
        </authorList>
    </citation>
    <scope>NUCLEOTIDE SEQUENCE</scope>
    <source>
        <strain evidence="3">CkLH20</strain>
    </source>
</reference>
<dbReference type="OrthoDB" id="3482285at2759"/>
<dbReference type="GeneID" id="62166391"/>
<evidence type="ECO:0000313" key="3">
    <source>
        <dbReference type="EMBL" id="KAF9871971.1"/>
    </source>
</evidence>
<reference evidence="3" key="1">
    <citation type="submission" date="2020-03" db="EMBL/GenBank/DDBJ databases">
        <authorList>
            <person name="He L."/>
        </authorList>
    </citation>
    <scope>NUCLEOTIDE SEQUENCE</scope>
    <source>
        <strain evidence="3">CkLH20</strain>
    </source>
</reference>
<name>A0A9P6I0W7_9PEZI</name>
<protein>
    <submittedName>
        <fullName evidence="3">Glycosyl hydrolase</fullName>
    </submittedName>
</protein>
<dbReference type="SUPFAM" id="SSF52317">
    <property type="entry name" value="Class I glutamine amidotransferase-like"/>
    <property type="match status" value="1"/>
</dbReference>
<keyword evidence="3" id="KW-0378">Hydrolase</keyword>
<evidence type="ECO:0000259" key="2">
    <source>
        <dbReference type="Pfam" id="PF06283"/>
    </source>
</evidence>
<feature type="chain" id="PRO_5040415481" evidence="1">
    <location>
        <begin position="26"/>
        <end position="249"/>
    </location>
</feature>
<dbReference type="EMBL" id="JAATWM020000041">
    <property type="protein sequence ID" value="KAF9871971.1"/>
    <property type="molecule type" value="Genomic_DNA"/>
</dbReference>
<evidence type="ECO:0000313" key="4">
    <source>
        <dbReference type="Proteomes" id="UP000781932"/>
    </source>
</evidence>
<dbReference type="InterPro" id="IPR029062">
    <property type="entry name" value="Class_I_gatase-like"/>
</dbReference>
<organism evidence="3 4">
    <name type="scientific">Colletotrichum karsti</name>
    <dbReference type="NCBI Taxonomy" id="1095194"/>
    <lineage>
        <taxon>Eukaryota</taxon>
        <taxon>Fungi</taxon>
        <taxon>Dikarya</taxon>
        <taxon>Ascomycota</taxon>
        <taxon>Pezizomycotina</taxon>
        <taxon>Sordariomycetes</taxon>
        <taxon>Hypocreomycetidae</taxon>
        <taxon>Glomerellales</taxon>
        <taxon>Glomerellaceae</taxon>
        <taxon>Colletotrichum</taxon>
        <taxon>Colletotrichum boninense species complex</taxon>
    </lineage>
</organism>
<dbReference type="GO" id="GO:0016787">
    <property type="term" value="F:hydrolase activity"/>
    <property type="evidence" value="ECO:0007669"/>
    <property type="project" value="UniProtKB-KW"/>
</dbReference>
<dbReference type="PANTHER" id="PTHR40469:SF2">
    <property type="entry name" value="GALACTOSE-BINDING DOMAIN-LIKE SUPERFAMILY PROTEIN"/>
    <property type="match status" value="1"/>
</dbReference>
<sequence>MFVRFLATAAIAASQFAISATAAEATTPNLLIFSKTEGYRHKRHDSTIFTNGSLSDFSTLVFLSTTGNFLNASEADALDKFLLNGGSWLGIHAAGDFGDEFPAWYTKLVGGQFKSHPCVDDWMCTDAELERYPPGGNIRPDIVTIQDATHPSTSGLPLSHNRTDEWYSYKTNVAENSNYTVLATLEETYIDENTLVEPQHMDPHPIAWYSLYEGKAKAFYTGMGHTNETYYEEYFIKHLTGGLEWVTSA</sequence>
<dbReference type="Gene3D" id="3.40.50.880">
    <property type="match status" value="1"/>
</dbReference>
<keyword evidence="1" id="KW-0732">Signal</keyword>
<dbReference type="Proteomes" id="UP000781932">
    <property type="component" value="Unassembled WGS sequence"/>
</dbReference>